<evidence type="ECO:0000256" key="2">
    <source>
        <dbReference type="ARBA" id="ARBA00007526"/>
    </source>
</evidence>
<dbReference type="GO" id="GO:0006357">
    <property type="term" value="P:regulation of transcription by RNA polymerase II"/>
    <property type="evidence" value="ECO:0007669"/>
    <property type="project" value="InterPro"/>
</dbReference>
<comment type="subunit">
    <text evidence="6">Component of the Mediator complex.</text>
</comment>
<evidence type="ECO:0000256" key="3">
    <source>
        <dbReference type="ARBA" id="ARBA00023015"/>
    </source>
</evidence>
<dbReference type="GO" id="GO:0003712">
    <property type="term" value="F:transcription coregulator activity"/>
    <property type="evidence" value="ECO:0007669"/>
    <property type="project" value="InterPro"/>
</dbReference>
<keyword evidence="4 6" id="KW-0804">Transcription</keyword>
<protein>
    <recommendedName>
        <fullName evidence="6">Mediator of RNA polymerase II transcription subunit 6</fullName>
    </recommendedName>
    <alternativeName>
        <fullName evidence="6">Mediator complex subunit 6</fullName>
    </alternativeName>
</protein>
<comment type="function">
    <text evidence="6">Component of the Mediator complex, a coactivator involved in the regulated transcription of nearly all RNA polymerase II-dependent genes. Mediator functions as a bridge to convey information from gene-specific regulatory proteins to the basal RNA polymerase II transcription machinery. Mediator is recruited to promoters by direct interactions with regulatory proteins and serves as a scaffold for the assembly of a functional preinitiation complex with RNA polymerase II and the general transcription factors.</text>
</comment>
<dbReference type="Pfam" id="PF04934">
    <property type="entry name" value="Med6"/>
    <property type="match status" value="1"/>
</dbReference>
<comment type="subcellular location">
    <subcellularLocation>
        <location evidence="1 6">Nucleus</location>
    </subcellularLocation>
</comment>
<dbReference type="AlphaFoldDB" id="A0A7R9TZ91"/>
<evidence type="ECO:0000256" key="1">
    <source>
        <dbReference type="ARBA" id="ARBA00004123"/>
    </source>
</evidence>
<accession>A0A7R9TZ91</accession>
<name>A0A7R9TZ91_9VIRI</name>
<evidence type="ECO:0000256" key="5">
    <source>
        <dbReference type="ARBA" id="ARBA00023242"/>
    </source>
</evidence>
<sequence>MEGGGGGGVPSDLSSVCFYDGVWINSYGPPGDAPSVLAYLRQSPFWDAGSANEALMQRGARDPSDEAELARLAPRTEFVVAEARPPHLFVVQKRRRDAPGARPTLLMQLYVLDGVAYMCPSAGAVVGARVSRAAYRLEKALELFTAEAYADPKEAATVDAPRTQRPAREEADTVADAAAALDFALAAARDAPPPRSRAEADEHARVGALLSSALTAAEARWGERDSAAAGASAEA</sequence>
<proteinExistence type="inferred from homology"/>
<keyword evidence="6" id="KW-0010">Activator</keyword>
<dbReference type="Gene3D" id="3.10.450.580">
    <property type="entry name" value="Mediator complex, subunit Med6"/>
    <property type="match status" value="1"/>
</dbReference>
<dbReference type="PANTHER" id="PTHR13104">
    <property type="entry name" value="MED-6-RELATED"/>
    <property type="match status" value="1"/>
</dbReference>
<keyword evidence="3 6" id="KW-0805">Transcription regulation</keyword>
<evidence type="ECO:0000256" key="4">
    <source>
        <dbReference type="ARBA" id="ARBA00023163"/>
    </source>
</evidence>
<gene>
    <name evidence="6" type="primary">MED6</name>
    <name evidence="7" type="ORF">PCOL08062_LOCUS11073</name>
</gene>
<keyword evidence="5 6" id="KW-0539">Nucleus</keyword>
<comment type="similarity">
    <text evidence="2 6">Belongs to the Mediator complex subunit 6 family.</text>
</comment>
<dbReference type="GO" id="GO:0016592">
    <property type="term" value="C:mediator complex"/>
    <property type="evidence" value="ECO:0007669"/>
    <property type="project" value="InterPro"/>
</dbReference>
<dbReference type="InterPro" id="IPR038566">
    <property type="entry name" value="Mediator_Med6_sf"/>
</dbReference>
<dbReference type="InterPro" id="IPR007018">
    <property type="entry name" value="Mediator_Med6"/>
</dbReference>
<dbReference type="EMBL" id="HBDZ01014429">
    <property type="protein sequence ID" value="CAD8249256.1"/>
    <property type="molecule type" value="Transcribed_RNA"/>
</dbReference>
<evidence type="ECO:0000256" key="6">
    <source>
        <dbReference type="RuleBase" id="RU364143"/>
    </source>
</evidence>
<organism evidence="7">
    <name type="scientific">Prasinoderma coloniale</name>
    <dbReference type="NCBI Taxonomy" id="156133"/>
    <lineage>
        <taxon>Eukaryota</taxon>
        <taxon>Viridiplantae</taxon>
        <taxon>Prasinodermophyta</taxon>
        <taxon>Prasinodermophyceae</taxon>
        <taxon>Prasinodermales</taxon>
        <taxon>Prasinodermaceae</taxon>
        <taxon>Prasinoderma</taxon>
    </lineage>
</organism>
<evidence type="ECO:0000313" key="7">
    <source>
        <dbReference type="EMBL" id="CAD8249256.1"/>
    </source>
</evidence>
<reference evidence="7" key="1">
    <citation type="submission" date="2021-01" db="EMBL/GenBank/DDBJ databases">
        <authorList>
            <person name="Corre E."/>
            <person name="Pelletier E."/>
            <person name="Niang G."/>
            <person name="Scheremetjew M."/>
            <person name="Finn R."/>
            <person name="Kale V."/>
            <person name="Holt S."/>
            <person name="Cochrane G."/>
            <person name="Meng A."/>
            <person name="Brown T."/>
            <person name="Cohen L."/>
        </authorList>
    </citation>
    <scope>NUCLEOTIDE SEQUENCE</scope>
    <source>
        <strain evidence="7">CCMP1413</strain>
    </source>
</reference>